<organism evidence="2 3">
    <name type="scientific">Panagrolaimus davidi</name>
    <dbReference type="NCBI Taxonomy" id="227884"/>
    <lineage>
        <taxon>Eukaryota</taxon>
        <taxon>Metazoa</taxon>
        <taxon>Ecdysozoa</taxon>
        <taxon>Nematoda</taxon>
        <taxon>Chromadorea</taxon>
        <taxon>Rhabditida</taxon>
        <taxon>Tylenchina</taxon>
        <taxon>Panagrolaimomorpha</taxon>
        <taxon>Panagrolaimoidea</taxon>
        <taxon>Panagrolaimidae</taxon>
        <taxon>Panagrolaimus</taxon>
    </lineage>
</organism>
<dbReference type="Proteomes" id="UP000887578">
    <property type="component" value="Unplaced"/>
</dbReference>
<dbReference type="WBParaSite" id="PDA_v2.g10895.t1">
    <property type="protein sequence ID" value="PDA_v2.g10895.t1"/>
    <property type="gene ID" value="PDA_v2.g10895"/>
</dbReference>
<reference evidence="3" key="1">
    <citation type="submission" date="2022-11" db="UniProtKB">
        <authorList>
            <consortium name="WormBaseParasite"/>
        </authorList>
    </citation>
    <scope>IDENTIFICATION</scope>
</reference>
<protein>
    <submittedName>
        <fullName evidence="3">PDZ domain-containing protein</fullName>
    </submittedName>
</protein>
<evidence type="ECO:0000313" key="3">
    <source>
        <dbReference type="WBParaSite" id="PDA_v2.g10895.t1"/>
    </source>
</evidence>
<keyword evidence="2" id="KW-1185">Reference proteome</keyword>
<dbReference type="SUPFAM" id="SSF50156">
    <property type="entry name" value="PDZ domain-like"/>
    <property type="match status" value="2"/>
</dbReference>
<evidence type="ECO:0000313" key="2">
    <source>
        <dbReference type="Proteomes" id="UP000887578"/>
    </source>
</evidence>
<feature type="region of interest" description="Disordered" evidence="1">
    <location>
        <begin position="1"/>
        <end position="30"/>
    </location>
</feature>
<accession>A0A914NZH7</accession>
<name>A0A914NZH7_9BILA</name>
<dbReference type="AlphaFoldDB" id="A0A914NZH7"/>
<feature type="compositionally biased region" description="Polar residues" evidence="1">
    <location>
        <begin position="1"/>
        <end position="18"/>
    </location>
</feature>
<dbReference type="InterPro" id="IPR036034">
    <property type="entry name" value="PDZ_sf"/>
</dbReference>
<sequence>MSLISSSTEDSNESTKSQPNDSPSIPPRPPKLNALSAHSLNYAGSFREKKAVTKEISLLLSICLESLLLAEVAGSVWIAGWAESQNSLLCDKIHVGDQLVEVDGVPIKSIKQFPNVFHNHSLPGQPIPLKIRTLPHGTTYLIVKPFNVYTPRTFGIILHKKKNRIDEIIPHTPAAKAGLLPKQQPFLWGREYVSPVITEVNGIPLNPFATNEQFYKRIEKLTNGSEIRIIVQPYDFCKLIKQQLKSIKNLKHYLQS</sequence>
<proteinExistence type="predicted"/>
<dbReference type="Gene3D" id="2.30.42.10">
    <property type="match status" value="1"/>
</dbReference>
<evidence type="ECO:0000256" key="1">
    <source>
        <dbReference type="SAM" id="MobiDB-lite"/>
    </source>
</evidence>